<evidence type="ECO:0000313" key="2">
    <source>
        <dbReference type="EMBL" id="TYL11038.1"/>
    </source>
</evidence>
<sequence length="92" mass="10320">MGIVYTIKFLKGGFLTTADSNSNVNIQLVTMDNFLRRLAARFQDRVANVEFFCGECCKKDKGGKLTLVGRDFIELIEVDDLKLKVSLFPVAI</sequence>
<name>A0AAC9HID8_NEOTH</name>
<dbReference type="Proteomes" id="UP000322283">
    <property type="component" value="Unassembled WGS sequence"/>
</dbReference>
<protein>
    <submittedName>
        <fullName evidence="1">Uncharacterized protein</fullName>
    </submittedName>
</protein>
<reference evidence="2 4" key="2">
    <citation type="submission" date="2019-05" db="EMBL/GenBank/DDBJ databases">
        <title>Genome sequence of Moorella thermoacetica ATCC 33924.</title>
        <authorList>
            <person name="Poehlein A."/>
            <person name="Bengelsdorf F.R."/>
            <person name="Duerre P."/>
            <person name="Daniel R."/>
        </authorList>
    </citation>
    <scope>NUCLEOTIDE SEQUENCE [LARGE SCALE GENOMIC DNA]</scope>
    <source>
        <strain evidence="2 4">ATCC 33924</strain>
    </source>
</reference>
<dbReference type="Proteomes" id="UP000094598">
    <property type="component" value="Chromosome"/>
</dbReference>
<reference evidence="1 3" key="1">
    <citation type="submission" date="2016-08" db="EMBL/GenBank/DDBJ databases">
        <title>Moorella thermoacetica DSM 103132.</title>
        <authorList>
            <person name="Jendresen C.B."/>
            <person name="Redl S.M."/>
            <person name="Jensen T.O."/>
            <person name="Nielsen A.T."/>
        </authorList>
    </citation>
    <scope>NUCLEOTIDE SEQUENCE [LARGE SCALE GENOMIC DNA]</scope>
    <source>
        <strain evidence="1 3">DSM 103132</strain>
    </source>
</reference>
<dbReference type="AlphaFoldDB" id="A0AAC9HID8"/>
<gene>
    <name evidence="1" type="ORF">Maut_02019</name>
    <name evidence="2" type="ORF">MTAT_23020</name>
</gene>
<dbReference type="EMBL" id="VCDX01000009">
    <property type="protein sequence ID" value="TYL11038.1"/>
    <property type="molecule type" value="Genomic_DNA"/>
</dbReference>
<dbReference type="EMBL" id="CP017019">
    <property type="protein sequence ID" value="AOQ24454.1"/>
    <property type="molecule type" value="Genomic_DNA"/>
</dbReference>
<proteinExistence type="predicted"/>
<evidence type="ECO:0000313" key="3">
    <source>
        <dbReference type="Proteomes" id="UP000094598"/>
    </source>
</evidence>
<keyword evidence="4" id="KW-1185">Reference proteome</keyword>
<accession>A0AAC9HID8</accession>
<evidence type="ECO:0000313" key="1">
    <source>
        <dbReference type="EMBL" id="AOQ24454.1"/>
    </source>
</evidence>
<evidence type="ECO:0000313" key="4">
    <source>
        <dbReference type="Proteomes" id="UP000322283"/>
    </source>
</evidence>
<organism evidence="1 3">
    <name type="scientific">Neomoorella thermoacetica</name>
    <name type="common">Clostridium thermoaceticum</name>
    <dbReference type="NCBI Taxonomy" id="1525"/>
    <lineage>
        <taxon>Bacteria</taxon>
        <taxon>Bacillati</taxon>
        <taxon>Bacillota</taxon>
        <taxon>Clostridia</taxon>
        <taxon>Neomoorellales</taxon>
        <taxon>Neomoorellaceae</taxon>
        <taxon>Neomoorella</taxon>
    </lineage>
</organism>